<dbReference type="InterPro" id="IPR024705">
    <property type="entry name" value="Ssp411"/>
</dbReference>
<gene>
    <name evidence="1" type="ORF">BPAG_LOCUS1835</name>
</gene>
<dbReference type="AlphaFoldDB" id="A0A0N4T132"/>
<keyword evidence="2" id="KW-1185">Reference proteome</keyword>
<accession>A0A0N4T132</accession>
<proteinExistence type="predicted"/>
<dbReference type="WBParaSite" id="BPAG_0000185401-mRNA-1">
    <property type="protein sequence ID" value="BPAG_0000185401-mRNA-1"/>
    <property type="gene ID" value="BPAG_0000185401"/>
</dbReference>
<dbReference type="EMBL" id="UZAD01000182">
    <property type="protein sequence ID" value="VDN83021.1"/>
    <property type="molecule type" value="Genomic_DNA"/>
</dbReference>
<name>A0A0N4T132_BRUPA</name>
<dbReference type="PANTHER" id="PTHR42899:SF1">
    <property type="entry name" value="SPERMATOGENESIS-ASSOCIATED PROTEIN 20"/>
    <property type="match status" value="1"/>
</dbReference>
<sequence length="239" mass="27667">MTSFCDIFENQARYNDVAEIPSTNSVVSMNLARIHSIINEKSYCERAQKIFESTAERLVKYPFILTKRINALQRHVRSDKQVIVVGSRSNEITKYILSLISKRFDCMGILISLDPEKVYVLLIKRNRCFHSFNMLQTSKRGKDKHLISVSLRKYSRVLHKGKKIEKLSYDHAMAELKSRKITFRLNSEVDVFDDLLFTYFTDLSDKFNFQHSADGAAQLERSMVQIYCSSINIGCKLTA</sequence>
<reference evidence="3" key="1">
    <citation type="submission" date="2017-02" db="UniProtKB">
        <authorList>
            <consortium name="WormBaseParasite"/>
        </authorList>
    </citation>
    <scope>IDENTIFICATION</scope>
</reference>
<evidence type="ECO:0000313" key="3">
    <source>
        <dbReference type="WBParaSite" id="BPAG_0000185401-mRNA-1"/>
    </source>
</evidence>
<reference evidence="1 2" key="2">
    <citation type="submission" date="2018-11" db="EMBL/GenBank/DDBJ databases">
        <authorList>
            <consortium name="Pathogen Informatics"/>
        </authorList>
    </citation>
    <scope>NUCLEOTIDE SEQUENCE [LARGE SCALE GENOMIC DNA]</scope>
</reference>
<organism evidence="3">
    <name type="scientific">Brugia pahangi</name>
    <name type="common">Filarial nematode worm</name>
    <dbReference type="NCBI Taxonomy" id="6280"/>
    <lineage>
        <taxon>Eukaryota</taxon>
        <taxon>Metazoa</taxon>
        <taxon>Ecdysozoa</taxon>
        <taxon>Nematoda</taxon>
        <taxon>Chromadorea</taxon>
        <taxon>Rhabditida</taxon>
        <taxon>Spirurina</taxon>
        <taxon>Spiruromorpha</taxon>
        <taxon>Filarioidea</taxon>
        <taxon>Onchocercidae</taxon>
        <taxon>Brugia</taxon>
    </lineage>
</organism>
<evidence type="ECO:0000313" key="1">
    <source>
        <dbReference type="EMBL" id="VDN83021.1"/>
    </source>
</evidence>
<dbReference type="PANTHER" id="PTHR42899">
    <property type="entry name" value="SPERMATOGENESIS-ASSOCIATED PROTEIN 20"/>
    <property type="match status" value="1"/>
</dbReference>
<dbReference type="Proteomes" id="UP000278627">
    <property type="component" value="Unassembled WGS sequence"/>
</dbReference>
<protein>
    <submittedName>
        <fullName evidence="3">DUF4130 domain-containing protein</fullName>
    </submittedName>
</protein>
<evidence type="ECO:0000313" key="2">
    <source>
        <dbReference type="Proteomes" id="UP000278627"/>
    </source>
</evidence>